<name>A0A646KJY3_STRJU</name>
<protein>
    <recommendedName>
        <fullName evidence="4">Peptidase C39-like domain-containing protein</fullName>
    </recommendedName>
</protein>
<dbReference type="Proteomes" id="UP000419138">
    <property type="component" value="Unassembled WGS sequence"/>
</dbReference>
<reference evidence="2 3" key="1">
    <citation type="submission" date="2019-05" db="EMBL/GenBank/DDBJ databases">
        <title>Comparative genomics and metabolomics analyses of clavulanic acid producing Streptomyces species provides insight into specialized metabolism and evolution of beta-lactam biosynthetic gene clusters.</title>
        <authorList>
            <person name="Moore M.A."/>
            <person name="Cruz-Morales P."/>
            <person name="Barona Gomez F."/>
            <person name="Kapil T."/>
        </authorList>
    </citation>
    <scope>NUCLEOTIDE SEQUENCE [LARGE SCALE GENOMIC DNA]</scope>
    <source>
        <strain evidence="2 3">NRRL 5741</strain>
    </source>
</reference>
<dbReference type="RefSeq" id="WP_153524191.1">
    <property type="nucleotide sequence ID" value="NZ_JBEPDZ010000039.1"/>
</dbReference>
<dbReference type="InterPro" id="IPR022118">
    <property type="entry name" value="Peptidase_C70_AvrRpt2"/>
</dbReference>
<dbReference type="Pfam" id="PF12385">
    <property type="entry name" value="Peptidase_C70"/>
    <property type="match status" value="1"/>
</dbReference>
<dbReference type="EMBL" id="VCLA01000156">
    <property type="protein sequence ID" value="MQT02594.1"/>
    <property type="molecule type" value="Genomic_DNA"/>
</dbReference>
<comment type="caution">
    <text evidence="2">The sequence shown here is derived from an EMBL/GenBank/DDBJ whole genome shotgun (WGS) entry which is preliminary data.</text>
</comment>
<accession>A0A646KJY3</accession>
<dbReference type="OrthoDB" id="5148996at2"/>
<sequence>MGGFRLSITASGIALTASALLLTTGGTAQADSAYNNINMLKQEKSQWCWVASGLTIAQYHGYGTTQTDFCNRAARYSGGPSCNNQPARLEDMANAWWDLGMSRPGTGLNSAASFNQVSTDVKAYRPIGARIGWTSGGGHMNVVYGYDTSNNTIAVADPWPNTATYTWWNYNDYVNNSSFKWTHSRIGISS</sequence>
<dbReference type="AlphaFoldDB" id="A0A646KJY3"/>
<feature type="signal peptide" evidence="1">
    <location>
        <begin position="1"/>
        <end position="30"/>
    </location>
</feature>
<feature type="chain" id="PRO_5024873863" description="Peptidase C39-like domain-containing protein" evidence="1">
    <location>
        <begin position="31"/>
        <end position="190"/>
    </location>
</feature>
<gene>
    <name evidence="2" type="ORF">FF041_21055</name>
</gene>
<evidence type="ECO:0000313" key="2">
    <source>
        <dbReference type="EMBL" id="MQT02594.1"/>
    </source>
</evidence>
<keyword evidence="3" id="KW-1185">Reference proteome</keyword>
<dbReference type="Gene3D" id="3.90.70.10">
    <property type="entry name" value="Cysteine proteinases"/>
    <property type="match status" value="1"/>
</dbReference>
<proteinExistence type="predicted"/>
<keyword evidence="1" id="KW-0732">Signal</keyword>
<evidence type="ECO:0000313" key="3">
    <source>
        <dbReference type="Proteomes" id="UP000419138"/>
    </source>
</evidence>
<evidence type="ECO:0008006" key="4">
    <source>
        <dbReference type="Google" id="ProtNLM"/>
    </source>
</evidence>
<evidence type="ECO:0000256" key="1">
    <source>
        <dbReference type="SAM" id="SignalP"/>
    </source>
</evidence>
<organism evidence="2 3">
    <name type="scientific">Streptomyces jumonjinensis</name>
    <dbReference type="NCBI Taxonomy" id="1945"/>
    <lineage>
        <taxon>Bacteria</taxon>
        <taxon>Bacillati</taxon>
        <taxon>Actinomycetota</taxon>
        <taxon>Actinomycetes</taxon>
        <taxon>Kitasatosporales</taxon>
        <taxon>Streptomycetaceae</taxon>
        <taxon>Streptomyces</taxon>
    </lineage>
</organism>